<evidence type="ECO:0000313" key="7">
    <source>
        <dbReference type="Proteomes" id="UP000261620"/>
    </source>
</evidence>
<reference evidence="6" key="2">
    <citation type="submission" date="2025-09" db="UniProtKB">
        <authorList>
            <consortium name="Ensembl"/>
        </authorList>
    </citation>
    <scope>IDENTIFICATION</scope>
</reference>
<dbReference type="PROSITE" id="PS01185">
    <property type="entry name" value="CTCK_1"/>
    <property type="match status" value="1"/>
</dbReference>
<dbReference type="PROSITE" id="PS01225">
    <property type="entry name" value="CTCK_2"/>
    <property type="match status" value="1"/>
</dbReference>
<dbReference type="GO" id="GO:0005615">
    <property type="term" value="C:extracellular space"/>
    <property type="evidence" value="ECO:0007669"/>
    <property type="project" value="TreeGrafter"/>
</dbReference>
<dbReference type="Proteomes" id="UP000261620">
    <property type="component" value="Unplaced"/>
</dbReference>
<proteinExistence type="predicted"/>
<evidence type="ECO:0000256" key="2">
    <source>
        <dbReference type="ARBA" id="ARBA00022525"/>
    </source>
</evidence>
<dbReference type="GO" id="GO:0031012">
    <property type="term" value="C:extracellular matrix"/>
    <property type="evidence" value="ECO:0007669"/>
    <property type="project" value="TreeGrafter"/>
</dbReference>
<dbReference type="STRING" id="94237.ENSMMOP00000000975"/>
<dbReference type="AlphaFoldDB" id="A0A3Q4AAM0"/>
<comment type="caution">
    <text evidence="4">Lacks conserved residue(s) required for the propagation of feature annotation.</text>
</comment>
<dbReference type="InterPro" id="IPR050780">
    <property type="entry name" value="Mucin_vWF_Thrombospondin_sf"/>
</dbReference>
<dbReference type="PANTHER" id="PTHR11339">
    <property type="entry name" value="EXTRACELLULAR MATRIX GLYCOPROTEIN RELATED"/>
    <property type="match status" value="1"/>
</dbReference>
<keyword evidence="2" id="KW-0964">Secreted</keyword>
<dbReference type="Ensembl" id="ENSMMOT00000000998.1">
    <property type="protein sequence ID" value="ENSMMOP00000000975.1"/>
    <property type="gene ID" value="ENSMMOG00000000836.1"/>
</dbReference>
<feature type="domain" description="CTCK" evidence="5">
    <location>
        <begin position="1"/>
        <end position="87"/>
    </location>
</feature>
<organism evidence="6 7">
    <name type="scientific">Mola mola</name>
    <name type="common">Ocean sunfish</name>
    <name type="synonym">Tetraodon mola</name>
    <dbReference type="NCBI Taxonomy" id="94237"/>
    <lineage>
        <taxon>Eukaryota</taxon>
        <taxon>Metazoa</taxon>
        <taxon>Chordata</taxon>
        <taxon>Craniata</taxon>
        <taxon>Vertebrata</taxon>
        <taxon>Euteleostomi</taxon>
        <taxon>Actinopterygii</taxon>
        <taxon>Neopterygii</taxon>
        <taxon>Teleostei</taxon>
        <taxon>Neoteleostei</taxon>
        <taxon>Acanthomorphata</taxon>
        <taxon>Eupercaria</taxon>
        <taxon>Tetraodontiformes</taxon>
        <taxon>Molidae</taxon>
        <taxon>Mola</taxon>
    </lineage>
</organism>
<evidence type="ECO:0000256" key="1">
    <source>
        <dbReference type="ARBA" id="ARBA00004613"/>
    </source>
</evidence>
<name>A0A3Q4AAM0_MOLML</name>
<evidence type="ECO:0000256" key="4">
    <source>
        <dbReference type="PROSITE-ProRule" id="PRU00039"/>
    </source>
</evidence>
<dbReference type="InterPro" id="IPR006208">
    <property type="entry name" value="Glyco_hormone_CN"/>
</dbReference>
<dbReference type="OMA" id="ECKESSE"/>
<dbReference type="Pfam" id="PF00007">
    <property type="entry name" value="Cys_knot"/>
    <property type="match status" value="1"/>
</dbReference>
<keyword evidence="7" id="KW-1185">Reference proteome</keyword>
<accession>A0A3Q4AAM0</accession>
<keyword evidence="3" id="KW-1015">Disulfide bond</keyword>
<dbReference type="InterPro" id="IPR029034">
    <property type="entry name" value="Cystine-knot_cytokine"/>
</dbReference>
<evidence type="ECO:0000256" key="3">
    <source>
        <dbReference type="ARBA" id="ARBA00023157"/>
    </source>
</evidence>
<comment type="subcellular location">
    <subcellularLocation>
        <location evidence="1">Secreted</location>
    </subcellularLocation>
</comment>
<sequence length="92" mass="10006">MHRNKTYLKTNNCTSVEPVEITSCTGSCGESSSMYSAEGNRMMHSCTCCQEMATSKKEVEMKCSDGSKKKHSYISVDKCGCNVAECPLTTTG</sequence>
<evidence type="ECO:0000313" key="6">
    <source>
        <dbReference type="Ensembl" id="ENSMMOP00000000975.1"/>
    </source>
</evidence>
<reference evidence="6" key="1">
    <citation type="submission" date="2025-08" db="UniProtKB">
        <authorList>
            <consortium name="Ensembl"/>
        </authorList>
    </citation>
    <scope>IDENTIFICATION</scope>
</reference>
<protein>
    <recommendedName>
        <fullName evidence="5">CTCK domain-containing protein</fullName>
    </recommendedName>
</protein>
<dbReference type="PANTHER" id="PTHR11339:SF408">
    <property type="entry name" value="MUCIN-5B"/>
    <property type="match status" value="1"/>
</dbReference>
<dbReference type="SMART" id="SM00041">
    <property type="entry name" value="CT"/>
    <property type="match status" value="1"/>
</dbReference>
<dbReference type="Gene3D" id="2.10.90.10">
    <property type="entry name" value="Cystine-knot cytokines"/>
    <property type="match status" value="1"/>
</dbReference>
<evidence type="ECO:0000259" key="5">
    <source>
        <dbReference type="PROSITE" id="PS01225"/>
    </source>
</evidence>
<dbReference type="InterPro" id="IPR006207">
    <property type="entry name" value="Cys_knot_C"/>
</dbReference>